<accession>A0ACC5MBK3</accession>
<dbReference type="Proteomes" id="UP000589818">
    <property type="component" value="Unassembled WGS sequence"/>
</dbReference>
<comment type="caution">
    <text evidence="1">The sequence shown here is derived from an EMBL/GenBank/DDBJ whole genome shotgun (WGS) entry which is preliminary data.</text>
</comment>
<protein>
    <submittedName>
        <fullName evidence="1">Uncharacterized protein</fullName>
    </submittedName>
</protein>
<evidence type="ECO:0000313" key="1">
    <source>
        <dbReference type="EMBL" id="MBB2886086.1"/>
    </source>
</evidence>
<sequence>MQQEIHLPLLLAVARQLAGNVIDLLNDALKSPRPVGHPTQAEIFLLHRFQQIGYDVDFVNQLLKKVIAEINHRYTQNKQGEKLKVNGLVRKNPKQQVGNN</sequence>
<organism evidence="1 2">
    <name type="scientific">Pseudomonas umsongensis</name>
    <dbReference type="NCBI Taxonomy" id="198618"/>
    <lineage>
        <taxon>Bacteria</taxon>
        <taxon>Pseudomonadati</taxon>
        <taxon>Pseudomonadota</taxon>
        <taxon>Gammaproteobacteria</taxon>
        <taxon>Pseudomonadales</taxon>
        <taxon>Pseudomonadaceae</taxon>
        <taxon>Pseudomonas</taxon>
    </lineage>
</organism>
<gene>
    <name evidence="1" type="ORF">FHR69_001952</name>
</gene>
<dbReference type="EMBL" id="JACHVR010000001">
    <property type="protein sequence ID" value="MBB2886086.1"/>
    <property type="molecule type" value="Genomic_DNA"/>
</dbReference>
<proteinExistence type="predicted"/>
<evidence type="ECO:0000313" key="2">
    <source>
        <dbReference type="Proteomes" id="UP000589818"/>
    </source>
</evidence>
<name>A0ACC5MBK3_9PSED</name>
<reference evidence="1" key="1">
    <citation type="submission" date="2020-08" db="EMBL/GenBank/DDBJ databases">
        <title>Plant associated metagenomes--Microbial community diversity and host control of community assembly across model and emerging plant ecological genomics systems.</title>
        <authorList>
            <person name="Dangl J."/>
        </authorList>
    </citation>
    <scope>NUCLEOTIDE SEQUENCE</scope>
    <source>
        <strain evidence="1">KD5</strain>
    </source>
</reference>
<keyword evidence="2" id="KW-1185">Reference proteome</keyword>